<name>A0ABQ9T961_SAGOE</name>
<dbReference type="EMBL" id="JASSZA010000363">
    <property type="protein sequence ID" value="KAK2081271.1"/>
    <property type="molecule type" value="Genomic_DNA"/>
</dbReference>
<evidence type="ECO:0000313" key="2">
    <source>
        <dbReference type="Proteomes" id="UP001266305"/>
    </source>
</evidence>
<accession>A0ABQ9T961</accession>
<gene>
    <name evidence="1" type="ORF">P7K49_040670</name>
</gene>
<organism evidence="1 2">
    <name type="scientific">Saguinus oedipus</name>
    <name type="common">Cotton-top tamarin</name>
    <name type="synonym">Oedipomidas oedipus</name>
    <dbReference type="NCBI Taxonomy" id="9490"/>
    <lineage>
        <taxon>Eukaryota</taxon>
        <taxon>Metazoa</taxon>
        <taxon>Chordata</taxon>
        <taxon>Craniata</taxon>
        <taxon>Vertebrata</taxon>
        <taxon>Euteleostomi</taxon>
        <taxon>Mammalia</taxon>
        <taxon>Eutheria</taxon>
        <taxon>Euarchontoglires</taxon>
        <taxon>Primates</taxon>
        <taxon>Haplorrhini</taxon>
        <taxon>Platyrrhini</taxon>
        <taxon>Cebidae</taxon>
        <taxon>Callitrichinae</taxon>
        <taxon>Saguinus</taxon>
    </lineage>
</organism>
<evidence type="ECO:0000313" key="1">
    <source>
        <dbReference type="EMBL" id="KAK2081271.1"/>
    </source>
</evidence>
<protein>
    <submittedName>
        <fullName evidence="1">Uncharacterized protein</fullName>
    </submittedName>
</protein>
<comment type="caution">
    <text evidence="1">The sequence shown here is derived from an EMBL/GenBank/DDBJ whole genome shotgun (WGS) entry which is preliminary data.</text>
</comment>
<keyword evidence="2" id="KW-1185">Reference proteome</keyword>
<sequence>MAWFLISDPYLQEQKNQTSEAGECPAKYNTPEDPSTAVRVLLGPSSQECPVSAAPCLPVQMALRPLCLRCSIVEHLTWVLTVLLWFRTCSAVLFAEMAQRSFRLKSGHLAVQPSLEGLGLIA</sequence>
<proteinExistence type="predicted"/>
<dbReference type="Proteomes" id="UP001266305">
    <property type="component" value="Unassembled WGS sequence"/>
</dbReference>
<reference evidence="1 2" key="1">
    <citation type="submission" date="2023-05" db="EMBL/GenBank/DDBJ databases">
        <title>B98-5 Cell Line De Novo Hybrid Assembly: An Optical Mapping Approach.</title>
        <authorList>
            <person name="Kananen K."/>
            <person name="Auerbach J.A."/>
            <person name="Kautto E."/>
            <person name="Blachly J.S."/>
        </authorList>
    </citation>
    <scope>NUCLEOTIDE SEQUENCE [LARGE SCALE GENOMIC DNA]</scope>
    <source>
        <strain evidence="1">B95-8</strain>
        <tissue evidence="1">Cell line</tissue>
    </source>
</reference>